<comment type="subcellular location">
    <subcellularLocation>
        <location evidence="1">Membrane</location>
        <topology evidence="1">Multi-pass membrane protein</topology>
    </subcellularLocation>
</comment>
<keyword evidence="3 6" id="KW-0812">Transmembrane</keyword>
<keyword evidence="5 6" id="KW-0472">Membrane</keyword>
<dbReference type="AlphaFoldDB" id="A0AAU9KA01"/>
<evidence type="ECO:0000313" key="8">
    <source>
        <dbReference type="EMBL" id="CAG9334864.1"/>
    </source>
</evidence>
<keyword evidence="4 6" id="KW-1133">Transmembrane helix</keyword>
<gene>
    <name evidence="8" type="ORF">BSTOLATCC_MIC62449</name>
</gene>
<dbReference type="Pfam" id="PF00909">
    <property type="entry name" value="Ammonium_transp"/>
    <property type="match status" value="1"/>
</dbReference>
<proteinExistence type="inferred from homology"/>
<accession>A0AAU9KA01</accession>
<feature type="domain" description="Ammonium transporter AmtB-like" evidence="7">
    <location>
        <begin position="49"/>
        <end position="414"/>
    </location>
</feature>
<organism evidence="8 9">
    <name type="scientific">Blepharisma stoltei</name>
    <dbReference type="NCBI Taxonomy" id="1481888"/>
    <lineage>
        <taxon>Eukaryota</taxon>
        <taxon>Sar</taxon>
        <taxon>Alveolata</taxon>
        <taxon>Ciliophora</taxon>
        <taxon>Postciliodesmatophora</taxon>
        <taxon>Heterotrichea</taxon>
        <taxon>Heterotrichida</taxon>
        <taxon>Blepharismidae</taxon>
        <taxon>Blepharisma</taxon>
    </lineage>
</organism>
<evidence type="ECO:0000256" key="2">
    <source>
        <dbReference type="ARBA" id="ARBA00011036"/>
    </source>
</evidence>
<dbReference type="GO" id="GO:0005886">
    <property type="term" value="C:plasma membrane"/>
    <property type="evidence" value="ECO:0007669"/>
    <property type="project" value="InterPro"/>
</dbReference>
<evidence type="ECO:0000256" key="1">
    <source>
        <dbReference type="ARBA" id="ARBA00004141"/>
    </source>
</evidence>
<feature type="transmembrane region" description="Helical" evidence="6">
    <location>
        <begin position="186"/>
        <end position="204"/>
    </location>
</feature>
<evidence type="ECO:0000256" key="6">
    <source>
        <dbReference type="SAM" id="Phobius"/>
    </source>
</evidence>
<feature type="transmembrane region" description="Helical" evidence="6">
    <location>
        <begin position="12"/>
        <end position="37"/>
    </location>
</feature>
<evidence type="ECO:0000256" key="5">
    <source>
        <dbReference type="ARBA" id="ARBA00023136"/>
    </source>
</evidence>
<dbReference type="Gene3D" id="1.10.3430.10">
    <property type="entry name" value="Ammonium transporter AmtB like domains"/>
    <property type="match status" value="1"/>
</dbReference>
<dbReference type="PRINTS" id="PR00342">
    <property type="entry name" value="RHESUSRHD"/>
</dbReference>
<feature type="transmembrane region" description="Helical" evidence="6">
    <location>
        <begin position="386"/>
        <end position="411"/>
    </location>
</feature>
<dbReference type="GO" id="GO:0008519">
    <property type="term" value="F:ammonium channel activity"/>
    <property type="evidence" value="ECO:0007669"/>
    <property type="project" value="InterPro"/>
</dbReference>
<feature type="transmembrane region" description="Helical" evidence="6">
    <location>
        <begin position="57"/>
        <end position="80"/>
    </location>
</feature>
<dbReference type="InterPro" id="IPR002229">
    <property type="entry name" value="RhesusRHD"/>
</dbReference>
<feature type="transmembrane region" description="Helical" evidence="6">
    <location>
        <begin position="155"/>
        <end position="174"/>
    </location>
</feature>
<comment type="caution">
    <text evidence="8">The sequence shown here is derived from an EMBL/GenBank/DDBJ whole genome shotgun (WGS) entry which is preliminary data.</text>
</comment>
<dbReference type="Proteomes" id="UP001162131">
    <property type="component" value="Unassembled WGS sequence"/>
</dbReference>
<dbReference type="EMBL" id="CAJZBQ010000060">
    <property type="protein sequence ID" value="CAG9334864.1"/>
    <property type="molecule type" value="Genomic_DNA"/>
</dbReference>
<feature type="transmembrane region" description="Helical" evidence="6">
    <location>
        <begin position="285"/>
        <end position="303"/>
    </location>
</feature>
<feature type="transmembrane region" description="Helical" evidence="6">
    <location>
        <begin position="347"/>
        <end position="366"/>
    </location>
</feature>
<reference evidence="8" key="1">
    <citation type="submission" date="2021-09" db="EMBL/GenBank/DDBJ databases">
        <authorList>
            <consortium name="AG Swart"/>
            <person name="Singh M."/>
            <person name="Singh A."/>
            <person name="Seah K."/>
            <person name="Emmerich C."/>
        </authorList>
    </citation>
    <scope>NUCLEOTIDE SEQUENCE</scope>
    <source>
        <strain evidence="8">ATCC30299</strain>
    </source>
</reference>
<feature type="transmembrane region" description="Helical" evidence="6">
    <location>
        <begin position="309"/>
        <end position="326"/>
    </location>
</feature>
<dbReference type="PANTHER" id="PTHR11730:SF60">
    <property type="entry name" value="RH50, ISOFORM D"/>
    <property type="match status" value="1"/>
</dbReference>
<evidence type="ECO:0000313" key="9">
    <source>
        <dbReference type="Proteomes" id="UP001162131"/>
    </source>
</evidence>
<feature type="transmembrane region" description="Helical" evidence="6">
    <location>
        <begin position="92"/>
        <end position="114"/>
    </location>
</feature>
<dbReference type="SUPFAM" id="SSF111352">
    <property type="entry name" value="Ammonium transporter"/>
    <property type="match status" value="1"/>
</dbReference>
<comment type="similarity">
    <text evidence="2">Belongs to the ammonium transporter (TC 2.A.49) family. Rh subfamily.</text>
</comment>
<name>A0AAU9KA01_9CILI</name>
<dbReference type="InterPro" id="IPR024041">
    <property type="entry name" value="NH4_transpt_AmtB-like_dom"/>
</dbReference>
<dbReference type="PANTHER" id="PTHR11730">
    <property type="entry name" value="AMMONIUM TRANSPORTER"/>
    <property type="match status" value="1"/>
</dbReference>
<feature type="transmembrane region" description="Helical" evidence="6">
    <location>
        <begin position="255"/>
        <end position="273"/>
    </location>
</feature>
<evidence type="ECO:0000256" key="3">
    <source>
        <dbReference type="ARBA" id="ARBA00022692"/>
    </source>
</evidence>
<sequence length="462" mass="50686">MESETPSKKRFLCPIYLIFLEAAIIILYGLFTSFSSFSEPINPSLTPSSDSENHFILLYPLYQDISIMIFVGIGFLMSFLRFHSWSSVGFNFILGALSLQLYILFNGLWVRVITNSSWDIPINLDISLFINALFGTAAVLISLGGVIGKLNLFQLVCMATIEICIYALNEAIVFNKIHITDVGGSIVVHIFGGYFGLTVSLLVSSNNCKNHPKLVASYKSNLFSMIGTLFLWVYWPSFNAAPALNINDVHRATLNTILSLTGSCIATFIFSTLFKNGKLCMDDILNATLAGGVIIGTSADIIVYPFSSLIIGCWAGFLTTFGFRVLSPLLQRKSILYDTCGIHNLHALPGVFGGVFSAIFIAGLTKSSLGYRVEDRFSGRSASEQAVLQIIGCGISLGFAVISGIFTGILLKLPCFEKINSLFDDKEFWVIENDPDDYLAVGHAHRRTESTDGKLVNHNLSN</sequence>
<dbReference type="GO" id="GO:0097272">
    <property type="term" value="P:ammonium homeostasis"/>
    <property type="evidence" value="ECO:0007669"/>
    <property type="project" value="TreeGrafter"/>
</dbReference>
<evidence type="ECO:0000259" key="7">
    <source>
        <dbReference type="Pfam" id="PF00909"/>
    </source>
</evidence>
<protein>
    <recommendedName>
        <fullName evidence="7">Ammonium transporter AmtB-like domain-containing protein</fullName>
    </recommendedName>
</protein>
<feature type="transmembrane region" description="Helical" evidence="6">
    <location>
        <begin position="216"/>
        <end position="235"/>
    </location>
</feature>
<evidence type="ECO:0000256" key="4">
    <source>
        <dbReference type="ARBA" id="ARBA00022989"/>
    </source>
</evidence>
<keyword evidence="9" id="KW-1185">Reference proteome</keyword>
<dbReference type="InterPro" id="IPR029020">
    <property type="entry name" value="Ammonium/urea_transptr"/>
</dbReference>
<feature type="transmembrane region" description="Helical" evidence="6">
    <location>
        <begin position="126"/>
        <end position="148"/>
    </location>
</feature>